<keyword evidence="10" id="KW-1185">Reference proteome</keyword>
<dbReference type="SUPFAM" id="SSF54236">
    <property type="entry name" value="Ubiquitin-like"/>
    <property type="match status" value="1"/>
</dbReference>
<dbReference type="Pfam" id="PF00454">
    <property type="entry name" value="PI3_PI4_kinase"/>
    <property type="match status" value="1"/>
</dbReference>
<proteinExistence type="inferred from homology"/>
<evidence type="ECO:0000256" key="2">
    <source>
        <dbReference type="ARBA" id="ARBA00012169"/>
    </source>
</evidence>
<protein>
    <recommendedName>
        <fullName evidence="2">1-phosphatidylinositol 4-kinase</fullName>
        <ecNumber evidence="2">2.7.1.67</ecNumber>
    </recommendedName>
</protein>
<feature type="domain" description="Ubiquitin-like" evidence="7">
    <location>
        <begin position="178"/>
        <end position="255"/>
    </location>
</feature>
<dbReference type="AlphaFoldDB" id="A0AAW1Q1C1"/>
<sequence>MASAGTVVHRPVPALWGAGGAPPEGDLLVLLQRPRQTEGGTVLETVQICSNQTIKELKVKLRSLKGWFSSKHALVLGDRELLEHEVVGALAAAAKTGSLTPGYLHVVVKLSDVESVTASTALGAELSFGHQLQNSPRSALTASLAESLAEDAVSEQRLVPKSSILSRVSDSRSNGEVVHLIIRRSANIGWQRGSRDKFELSISSADTAEDLKRRLQERNGLAADEHKLLFNGRVLSSTRPLASFGIQQGSVLELMPVEPPVPSSLPAASPPLSSPEHELFAGWQKACAGLAKGHAPKLAPAGTGGAYFLCDEDGSSVAVFKPEDEEPLAVHNPRGNSSRGRVFDGHGFRKGISPGEGAVREVAAFVLDYDHFSGVPPTALVSCQEHNPSAVGQDTVLEGKVGSLQQFVTADGDCEERGPSAFPIEQVHKICVLDIRLANTDRNGGNILARRTEAAGWELIPIDHGYCLPSTFQDISFEWLYWPQARASFSERSLKYISQLDAAKDLSILAAHGLQLRPECERVLKVCTMLLKKAAAKGLTAFDIGSVMCRESLTKSPLEKLHSRAVALASGQHEHSHGKPSQGGFSQAVYLEHMGQLLDEYLAEQEEEFVLEGLV</sequence>
<evidence type="ECO:0000313" key="10">
    <source>
        <dbReference type="Proteomes" id="UP001489004"/>
    </source>
</evidence>
<gene>
    <name evidence="9" type="ORF">WJX72_007787</name>
</gene>
<evidence type="ECO:0000259" key="7">
    <source>
        <dbReference type="PROSITE" id="PS50053"/>
    </source>
</evidence>
<evidence type="ECO:0000256" key="5">
    <source>
        <dbReference type="ARBA" id="ARBA00022777"/>
    </source>
</evidence>
<dbReference type="PROSITE" id="PS50053">
    <property type="entry name" value="UBIQUITIN_2"/>
    <property type="match status" value="1"/>
</dbReference>
<keyword evidence="4" id="KW-0547">Nucleotide-binding</keyword>
<dbReference type="GO" id="GO:0005524">
    <property type="term" value="F:ATP binding"/>
    <property type="evidence" value="ECO:0007669"/>
    <property type="project" value="UniProtKB-KW"/>
</dbReference>
<dbReference type="Proteomes" id="UP001489004">
    <property type="component" value="Unassembled WGS sequence"/>
</dbReference>
<accession>A0AAW1Q1C1</accession>
<evidence type="ECO:0000256" key="1">
    <source>
        <dbReference type="ARBA" id="ARBA00008941"/>
    </source>
</evidence>
<feature type="domain" description="PI3K/PI4K catalytic" evidence="8">
    <location>
        <begin position="293"/>
        <end position="578"/>
    </location>
</feature>
<reference evidence="9 10" key="1">
    <citation type="journal article" date="2024" name="Nat. Commun.">
        <title>Phylogenomics reveals the evolutionary origins of lichenization in chlorophyte algae.</title>
        <authorList>
            <person name="Puginier C."/>
            <person name="Libourel C."/>
            <person name="Otte J."/>
            <person name="Skaloud P."/>
            <person name="Haon M."/>
            <person name="Grisel S."/>
            <person name="Petersen M."/>
            <person name="Berrin J.G."/>
            <person name="Delaux P.M."/>
            <person name="Dal Grande F."/>
            <person name="Keller J."/>
        </authorList>
    </citation>
    <scope>NUCLEOTIDE SEQUENCE [LARGE SCALE GENOMIC DNA]</scope>
    <source>
        <strain evidence="9 10">SAG 2043</strain>
    </source>
</reference>
<dbReference type="PANTHER" id="PTHR45800:SF4">
    <property type="entry name" value="PHOSPHATIDYLINOSITOL 4-KINASE GAMMA 3"/>
    <property type="match status" value="1"/>
</dbReference>
<keyword evidence="5" id="KW-0418">Kinase</keyword>
<evidence type="ECO:0000256" key="6">
    <source>
        <dbReference type="ARBA" id="ARBA00022840"/>
    </source>
</evidence>
<dbReference type="Pfam" id="PF00240">
    <property type="entry name" value="ubiquitin"/>
    <property type="match status" value="1"/>
</dbReference>
<dbReference type="InterPro" id="IPR000403">
    <property type="entry name" value="PI3/4_kinase_cat_dom"/>
</dbReference>
<dbReference type="GO" id="GO:0004430">
    <property type="term" value="F:1-phosphatidylinositol 4-kinase activity"/>
    <property type="evidence" value="ECO:0007669"/>
    <property type="project" value="UniProtKB-EC"/>
</dbReference>
<dbReference type="EMBL" id="JALJOR010000007">
    <property type="protein sequence ID" value="KAK9814552.1"/>
    <property type="molecule type" value="Genomic_DNA"/>
</dbReference>
<comment type="similarity">
    <text evidence="1">Belongs to the PI3/PI4-kinase family. Type II PI4K subfamily.</text>
</comment>
<dbReference type="PROSITE" id="PS50290">
    <property type="entry name" value="PI3_4_KINASE_3"/>
    <property type="match status" value="1"/>
</dbReference>
<evidence type="ECO:0000256" key="4">
    <source>
        <dbReference type="ARBA" id="ARBA00022741"/>
    </source>
</evidence>
<dbReference type="InterPro" id="IPR044571">
    <property type="entry name" value="P4KG1-8"/>
</dbReference>
<evidence type="ECO:0000259" key="8">
    <source>
        <dbReference type="PROSITE" id="PS50290"/>
    </source>
</evidence>
<keyword evidence="6" id="KW-0067">ATP-binding</keyword>
<comment type="caution">
    <text evidence="9">The sequence shown here is derived from an EMBL/GenBank/DDBJ whole genome shotgun (WGS) entry which is preliminary data.</text>
</comment>
<dbReference type="PANTHER" id="PTHR45800">
    <property type="entry name" value="PHOSPHATIDYLINOSITOL 4-KINASE GAMMA"/>
    <property type="match status" value="1"/>
</dbReference>
<name>A0AAW1Q1C1_9CHLO</name>
<dbReference type="InterPro" id="IPR029071">
    <property type="entry name" value="Ubiquitin-like_domsf"/>
</dbReference>
<keyword evidence="3" id="KW-0808">Transferase</keyword>
<dbReference type="CDD" id="cd17039">
    <property type="entry name" value="Ubl_ubiquitin_like"/>
    <property type="match status" value="1"/>
</dbReference>
<dbReference type="InterPro" id="IPR000626">
    <property type="entry name" value="Ubiquitin-like_dom"/>
</dbReference>
<organism evidence="9 10">
    <name type="scientific">[Myrmecia] bisecta</name>
    <dbReference type="NCBI Taxonomy" id="41462"/>
    <lineage>
        <taxon>Eukaryota</taxon>
        <taxon>Viridiplantae</taxon>
        <taxon>Chlorophyta</taxon>
        <taxon>core chlorophytes</taxon>
        <taxon>Trebouxiophyceae</taxon>
        <taxon>Trebouxiales</taxon>
        <taxon>Trebouxiaceae</taxon>
        <taxon>Myrmecia</taxon>
    </lineage>
</organism>
<dbReference type="SMART" id="SM00213">
    <property type="entry name" value="UBQ"/>
    <property type="match status" value="2"/>
</dbReference>
<dbReference type="Gene3D" id="3.10.20.90">
    <property type="entry name" value="Phosphatidylinositol 3-kinase Catalytic Subunit, Chain A, domain 1"/>
    <property type="match status" value="1"/>
</dbReference>
<dbReference type="EC" id="2.7.1.67" evidence="2"/>
<evidence type="ECO:0000256" key="3">
    <source>
        <dbReference type="ARBA" id="ARBA00022679"/>
    </source>
</evidence>
<evidence type="ECO:0000313" key="9">
    <source>
        <dbReference type="EMBL" id="KAK9814552.1"/>
    </source>
</evidence>